<evidence type="ECO:0000256" key="3">
    <source>
        <dbReference type="ARBA" id="ARBA00022643"/>
    </source>
</evidence>
<accession>A0A1H1PJN3</accession>
<feature type="binding site" evidence="7">
    <location>
        <begin position="280"/>
        <end position="284"/>
    </location>
    <ligand>
        <name>FMN</name>
        <dbReference type="ChEBI" id="CHEBI:58210"/>
    </ligand>
</feature>
<evidence type="ECO:0000256" key="6">
    <source>
        <dbReference type="PIRSR" id="PIRSR000138-1"/>
    </source>
</evidence>
<name>A0A1H1PJN3_9ACTN</name>
<proteinExistence type="inferred from homology"/>
<dbReference type="Pfam" id="PF01070">
    <property type="entry name" value="FMN_dh"/>
    <property type="match status" value="1"/>
</dbReference>
<feature type="binding site" evidence="7">
    <location>
        <position position="157"/>
    </location>
    <ligand>
        <name>FMN</name>
        <dbReference type="ChEBI" id="CHEBI:58210"/>
    </ligand>
</feature>
<keyword evidence="2 7" id="KW-0285">Flavoprotein</keyword>
<feature type="binding site" evidence="7">
    <location>
        <position position="225"/>
    </location>
    <ligand>
        <name>FMN</name>
        <dbReference type="ChEBI" id="CHEBI:58210"/>
    </ligand>
</feature>
<feature type="binding site" evidence="7">
    <location>
        <position position="129"/>
    </location>
    <ligand>
        <name>FMN</name>
        <dbReference type="ChEBI" id="CHEBI:58210"/>
    </ligand>
</feature>
<feature type="binding site" evidence="7">
    <location>
        <position position="249"/>
    </location>
    <ligand>
        <name>glyoxylate</name>
        <dbReference type="ChEBI" id="CHEBI:36655"/>
    </ligand>
</feature>
<dbReference type="InterPro" id="IPR008259">
    <property type="entry name" value="FMN_hydac_DH_AS"/>
</dbReference>
<dbReference type="GO" id="GO:0016491">
    <property type="term" value="F:oxidoreductase activity"/>
    <property type="evidence" value="ECO:0007669"/>
    <property type="project" value="UniProtKB-KW"/>
</dbReference>
<gene>
    <name evidence="9" type="ORF">SAMN04488570_1161</name>
</gene>
<dbReference type="SUPFAM" id="SSF51395">
    <property type="entry name" value="FMN-linked oxidoreductases"/>
    <property type="match status" value="1"/>
</dbReference>
<dbReference type="Proteomes" id="UP000198859">
    <property type="component" value="Chromosome I"/>
</dbReference>
<dbReference type="InterPro" id="IPR037396">
    <property type="entry name" value="FMN_HAD"/>
</dbReference>
<reference evidence="10" key="1">
    <citation type="submission" date="2016-10" db="EMBL/GenBank/DDBJ databases">
        <authorList>
            <person name="Varghese N."/>
            <person name="Submissions S."/>
        </authorList>
    </citation>
    <scope>NUCLEOTIDE SEQUENCE [LARGE SCALE GENOMIC DNA]</scope>
    <source>
        <strain evidence="10">DSM 22127</strain>
    </source>
</reference>
<dbReference type="PROSITE" id="PS00557">
    <property type="entry name" value="FMN_HYDROXY_ACID_DH_1"/>
    <property type="match status" value="1"/>
</dbReference>
<evidence type="ECO:0000256" key="2">
    <source>
        <dbReference type="ARBA" id="ARBA00022630"/>
    </source>
</evidence>
<feature type="domain" description="FMN hydroxy acid dehydrogenase" evidence="8">
    <location>
        <begin position="1"/>
        <end position="354"/>
    </location>
</feature>
<feature type="binding site" evidence="7">
    <location>
        <position position="109"/>
    </location>
    <ligand>
        <name>FMN</name>
        <dbReference type="ChEBI" id="CHEBI:58210"/>
    </ligand>
</feature>
<evidence type="ECO:0000256" key="5">
    <source>
        <dbReference type="ARBA" id="ARBA00024042"/>
    </source>
</evidence>
<feature type="active site" description="Proton acceptor" evidence="6">
    <location>
        <position position="249"/>
    </location>
</feature>
<dbReference type="CDD" id="cd02809">
    <property type="entry name" value="alpha_hydroxyacid_oxid_FMN"/>
    <property type="match status" value="1"/>
</dbReference>
<dbReference type="OrthoDB" id="9770452at2"/>
<feature type="binding site" evidence="7">
    <location>
        <begin position="303"/>
        <end position="304"/>
    </location>
    <ligand>
        <name>FMN</name>
        <dbReference type="ChEBI" id="CHEBI:58210"/>
    </ligand>
</feature>
<dbReference type="PANTHER" id="PTHR10578">
    <property type="entry name" value="S -2-HYDROXY-ACID OXIDASE-RELATED"/>
    <property type="match status" value="1"/>
</dbReference>
<comment type="similarity">
    <text evidence="5">Belongs to the FMN-dependent alpha-hydroxy acid dehydrogenase family.</text>
</comment>
<dbReference type="RefSeq" id="WP_091727127.1">
    <property type="nucleotide sequence ID" value="NZ_LT629757.1"/>
</dbReference>
<comment type="cofactor">
    <cofactor evidence="1">
        <name>FMN</name>
        <dbReference type="ChEBI" id="CHEBI:58210"/>
    </cofactor>
</comment>
<feature type="binding site" evidence="7">
    <location>
        <position position="131"/>
    </location>
    <ligand>
        <name>glyoxylate</name>
        <dbReference type="ChEBI" id="CHEBI:36655"/>
    </ligand>
</feature>
<organism evidence="9 10">
    <name type="scientific">Nocardioides scoriae</name>
    <dbReference type="NCBI Taxonomy" id="642780"/>
    <lineage>
        <taxon>Bacteria</taxon>
        <taxon>Bacillati</taxon>
        <taxon>Actinomycetota</taxon>
        <taxon>Actinomycetes</taxon>
        <taxon>Propionibacteriales</taxon>
        <taxon>Nocardioidaceae</taxon>
        <taxon>Nocardioides</taxon>
    </lineage>
</organism>
<evidence type="ECO:0000256" key="1">
    <source>
        <dbReference type="ARBA" id="ARBA00001917"/>
    </source>
</evidence>
<dbReference type="EMBL" id="LT629757">
    <property type="protein sequence ID" value="SDS11307.1"/>
    <property type="molecule type" value="Genomic_DNA"/>
</dbReference>
<dbReference type="AlphaFoldDB" id="A0A1H1PJN3"/>
<evidence type="ECO:0000313" key="9">
    <source>
        <dbReference type="EMBL" id="SDS11307.1"/>
    </source>
</evidence>
<sequence length="357" mass="37017">MTGTHARWLDEAQERARDVLAPAVLRYIAEGAREEVTLGEAEAAWRAVRLLPRVLRDVRTIDTTADLLGTSSPLPLGIAPMSLQRAAHPDGEVAMARAAAEVGVPLVLSSNAGSTFADVAATGVTWWMQLYASPDRDLTAGLLEDAVTQGASAIVLTVDTPVVGTRYPAPEGGSVWDVADRSWVGVNARTPPVGVSPKDRDKAMDLVPEDLGRFSEMTGLPVVAKGVLRGDDAARAVDAGAAAVWVSNHGGRQLDQVASTASCLPHVVGAVAGRAPVFVDGGVRSGLHAMVALALGATGVFVGRPMFYALASDGVDGVRRALLELGTELEESMRLAGAASAADLAGVVSGPERPDLR</sequence>
<dbReference type="Gene3D" id="3.20.20.70">
    <property type="entry name" value="Aldolase class I"/>
    <property type="match status" value="1"/>
</dbReference>
<dbReference type="PROSITE" id="PS51349">
    <property type="entry name" value="FMN_HYDROXY_ACID_DH_2"/>
    <property type="match status" value="1"/>
</dbReference>
<feature type="binding site" evidence="7">
    <location>
        <position position="247"/>
    </location>
    <ligand>
        <name>FMN</name>
        <dbReference type="ChEBI" id="CHEBI:58210"/>
    </ligand>
</feature>
<dbReference type="PIRSF" id="PIRSF000138">
    <property type="entry name" value="Al-hdrx_acd_dh"/>
    <property type="match status" value="1"/>
</dbReference>
<evidence type="ECO:0000256" key="7">
    <source>
        <dbReference type="PIRSR" id="PIRSR000138-2"/>
    </source>
</evidence>
<keyword evidence="3 7" id="KW-0288">FMN</keyword>
<protein>
    <submittedName>
        <fullName evidence="9">4-hydroxymandelate oxidase</fullName>
    </submittedName>
</protein>
<evidence type="ECO:0000256" key="4">
    <source>
        <dbReference type="ARBA" id="ARBA00023002"/>
    </source>
</evidence>
<keyword evidence="10" id="KW-1185">Reference proteome</keyword>
<dbReference type="InterPro" id="IPR000262">
    <property type="entry name" value="FMN-dep_DH"/>
</dbReference>
<dbReference type="InterPro" id="IPR013785">
    <property type="entry name" value="Aldolase_TIM"/>
</dbReference>
<feature type="binding site" evidence="7">
    <location>
        <position position="27"/>
    </location>
    <ligand>
        <name>glyoxylate</name>
        <dbReference type="ChEBI" id="CHEBI:36655"/>
    </ligand>
</feature>
<dbReference type="STRING" id="642780.SAMN04488570_1161"/>
<dbReference type="InterPro" id="IPR012133">
    <property type="entry name" value="Alpha-hydoxy_acid_DH_FMN"/>
</dbReference>
<dbReference type="PANTHER" id="PTHR10578:SF107">
    <property type="entry name" value="2-HYDROXYACID OXIDASE 1"/>
    <property type="match status" value="1"/>
</dbReference>
<evidence type="ECO:0000313" key="10">
    <source>
        <dbReference type="Proteomes" id="UP000198859"/>
    </source>
</evidence>
<feature type="binding site" evidence="7">
    <location>
        <position position="166"/>
    </location>
    <ligand>
        <name>glyoxylate</name>
        <dbReference type="ChEBI" id="CHEBI:36655"/>
    </ligand>
</feature>
<dbReference type="GO" id="GO:0010181">
    <property type="term" value="F:FMN binding"/>
    <property type="evidence" value="ECO:0007669"/>
    <property type="project" value="InterPro"/>
</dbReference>
<evidence type="ECO:0000259" key="8">
    <source>
        <dbReference type="PROSITE" id="PS51349"/>
    </source>
</evidence>
<keyword evidence="4" id="KW-0560">Oxidoreductase</keyword>
<feature type="binding site" evidence="7">
    <location>
        <position position="252"/>
    </location>
    <ligand>
        <name>glyoxylate</name>
        <dbReference type="ChEBI" id="CHEBI:36655"/>
    </ligand>
</feature>